<feature type="region of interest" description="Disordered" evidence="19">
    <location>
        <begin position="477"/>
        <end position="518"/>
    </location>
</feature>
<comment type="cofactor">
    <cofactor evidence="1">
        <name>Mg(2+)</name>
        <dbReference type="ChEBI" id="CHEBI:18420"/>
    </cofactor>
</comment>
<keyword evidence="5" id="KW-0808">Transferase</keyword>
<feature type="region of interest" description="Disordered" evidence="19">
    <location>
        <begin position="940"/>
        <end position="972"/>
    </location>
</feature>
<feature type="region of interest" description="Disordered" evidence="19">
    <location>
        <begin position="673"/>
        <end position="707"/>
    </location>
</feature>
<keyword evidence="8" id="KW-0732">Signal</keyword>
<dbReference type="GO" id="GO:0051082">
    <property type="term" value="F:unfolded protein binding"/>
    <property type="evidence" value="ECO:0007669"/>
    <property type="project" value="TreeGrafter"/>
</dbReference>
<name>A0A2T6ZYW7_TUBBO</name>
<evidence type="ECO:0000256" key="16">
    <source>
        <dbReference type="ARBA" id="ARBA00023180"/>
    </source>
</evidence>
<reference evidence="22 23" key="1">
    <citation type="submission" date="2017-04" db="EMBL/GenBank/DDBJ databases">
        <title>Draft genome sequence of Tuber borchii Vittad., a whitish edible truffle.</title>
        <authorList>
            <consortium name="DOE Joint Genome Institute"/>
            <person name="Murat C."/>
            <person name="Kuo A."/>
            <person name="Barry K.W."/>
            <person name="Clum A."/>
            <person name="Dockter R.B."/>
            <person name="Fauchery L."/>
            <person name="Iotti M."/>
            <person name="Kohler A."/>
            <person name="Labutti K."/>
            <person name="Lindquist E.A."/>
            <person name="Lipzen A."/>
            <person name="Ohm R.A."/>
            <person name="Wang M."/>
            <person name="Grigoriev I.V."/>
            <person name="Zambonelli A."/>
            <person name="Martin F.M."/>
        </authorList>
    </citation>
    <scope>NUCLEOTIDE SEQUENCE [LARGE SCALE GENOMIC DNA]</scope>
    <source>
        <strain evidence="22 23">Tbo3840</strain>
    </source>
</reference>
<evidence type="ECO:0000256" key="18">
    <source>
        <dbReference type="ARBA" id="ARBA00048977"/>
    </source>
</evidence>
<comment type="catalytic activity">
    <reaction evidence="17">
        <text>L-threonyl-[protein] + ATP = O-phospho-L-threonyl-[protein] + ADP + H(+)</text>
        <dbReference type="Rhea" id="RHEA:46608"/>
        <dbReference type="Rhea" id="RHEA-COMP:11060"/>
        <dbReference type="Rhea" id="RHEA-COMP:11605"/>
        <dbReference type="ChEBI" id="CHEBI:15378"/>
        <dbReference type="ChEBI" id="CHEBI:30013"/>
        <dbReference type="ChEBI" id="CHEBI:30616"/>
        <dbReference type="ChEBI" id="CHEBI:61977"/>
        <dbReference type="ChEBI" id="CHEBI:456216"/>
        <dbReference type="EC" id="2.7.11.1"/>
    </reaction>
    <physiologicalReaction direction="left-to-right" evidence="17">
        <dbReference type="Rhea" id="RHEA:46609"/>
    </physiologicalReaction>
</comment>
<dbReference type="AlphaFoldDB" id="A0A2T6ZYW7"/>
<evidence type="ECO:0000256" key="5">
    <source>
        <dbReference type="ARBA" id="ARBA00022679"/>
    </source>
</evidence>
<dbReference type="GO" id="GO:0070059">
    <property type="term" value="P:intrinsic apoptotic signaling pathway in response to endoplasmic reticulum stress"/>
    <property type="evidence" value="ECO:0007669"/>
    <property type="project" value="TreeGrafter"/>
</dbReference>
<dbReference type="PROSITE" id="PS51392">
    <property type="entry name" value="KEN"/>
    <property type="match status" value="1"/>
</dbReference>
<dbReference type="Pfam" id="PF06479">
    <property type="entry name" value="Ribonuc_2-5A"/>
    <property type="match status" value="1"/>
</dbReference>
<dbReference type="SMART" id="SM00220">
    <property type="entry name" value="S_TKc"/>
    <property type="match status" value="1"/>
</dbReference>
<dbReference type="Gene3D" id="3.30.200.20">
    <property type="entry name" value="Phosphorylase Kinase, domain 1"/>
    <property type="match status" value="1"/>
</dbReference>
<keyword evidence="11" id="KW-0378">Hydrolase</keyword>
<evidence type="ECO:0000313" key="23">
    <source>
        <dbReference type="Proteomes" id="UP000244722"/>
    </source>
</evidence>
<dbReference type="EC" id="2.7.11.1" evidence="3"/>
<dbReference type="PANTHER" id="PTHR13954">
    <property type="entry name" value="IRE1-RELATED"/>
    <property type="match status" value="1"/>
</dbReference>
<dbReference type="InterPro" id="IPR015943">
    <property type="entry name" value="WD40/YVTN_repeat-like_dom_sf"/>
</dbReference>
<dbReference type="InterPro" id="IPR010513">
    <property type="entry name" value="KEN_dom"/>
</dbReference>
<dbReference type="CDD" id="cd10422">
    <property type="entry name" value="RNase_Ire1"/>
    <property type="match status" value="1"/>
</dbReference>
<keyword evidence="10" id="KW-0418">Kinase</keyword>
<dbReference type="InterPro" id="IPR011009">
    <property type="entry name" value="Kinase-like_dom_sf"/>
</dbReference>
<evidence type="ECO:0000256" key="2">
    <source>
        <dbReference type="ARBA" id="ARBA00004479"/>
    </source>
</evidence>
<dbReference type="CDD" id="cd09769">
    <property type="entry name" value="Luminal_IRE1"/>
    <property type="match status" value="1"/>
</dbReference>
<keyword evidence="16" id="KW-0325">Glycoprotein</keyword>
<keyword evidence="23" id="KW-1185">Reference proteome</keyword>
<dbReference type="GO" id="GO:0036498">
    <property type="term" value="P:IRE1-mediated unfolded protein response"/>
    <property type="evidence" value="ECO:0007669"/>
    <property type="project" value="TreeGrafter"/>
</dbReference>
<evidence type="ECO:0000256" key="9">
    <source>
        <dbReference type="ARBA" id="ARBA00022741"/>
    </source>
</evidence>
<dbReference type="PROSITE" id="PS00108">
    <property type="entry name" value="PROTEIN_KINASE_ST"/>
    <property type="match status" value="1"/>
</dbReference>
<sequence length="1211" mass="133913">MNRQQKPAFTTTTSAATMMIFILCTFLFGAGLALGQQHQQYHQQQQQRILTRDPDSPHPVMGINDSGRNYNRGTDVSSTVRALATVSAGSASSLSQDRKGIYQDNRRKRSLGATAGGGGGGGISTIGGHRSLNDWEVEDFVLLATVDGTLHARDRKSGARRWEIFARDPVVQTVYHRANGSAANAGRDWIQDDDVLWIVEPTQDGALFFFTPDNGLQKLDVTVKGIVDDLSPFTPEGSDRSYNGEKKTTTFAIDARTGNVQRVFSSAGVVNPVNNDKCKPNNGLEEDLDDDECESVPKTILIGRTEYTVTINSLSTGERLWTIKYAEWGPNNGDRDLAMQYERSMDNRYIYSGHDGKIYGFEGDVAGIERRPKYQQAFSSPVIRVFDVVKSITSPVESKTTTFVVLPQPILASRELDRYEGLTFVGCTENDSFYALSETSYPYVTDGAPDAAFYASGRLRWQTSARDERHKTIVGTHHAHSGFDEPYRASLPAPTPIAREERPAVRSRNTAPPLPSSPSLKNSRLINFAMENLVDISILVPILTALIWLFMRQIGGSKIGDKVPENVGNATMAGHVGESVRIARVRAASEGGPNGVPILDGLPDGVVIIGEQLHKPPEPAAQQQQQQAEEAVVVAIEAAALREEVQQPAVAPVTAAGAVGFEDGAVMVEEDVPMTPTPTPKKKKAHRGQRGGARKRGKANAEKEKEKMEVAVGEVKEIVRENPMQADLSTLAIDPLGEEWDPSSLVAINNLMVHEDKVLGVGSQGTIVYRGSFEGKVVAVKRMLRDFIDVAEHEVSLLQQSDDHPNVIRYYCTQHGPRFLYIALELCPASLFDIYSDPVRHSDLLGLMDPIDVLRQIASGVRHLHSLKIVHRDLKPHNILVSHPKPLPHDSSTKRPRVLISDFGLCKKLEGDKSSFGATTAHAAGTSGWRAPELLVDEDSTSKPIFPSQPPPQPPTTEASSTNSSSETAVIDPLTNRRATRAIDVFSLGCVFYYILSRGEHPFGTRWHREFNIINNNPDLSHLALLGLAEHEAKDLISSMISHNPRKRPDATKVLVHPFFWSAEKQLAFLLDVSDRFEVEKDKEKVAGPEGWYKSPFIPLLERNAREVCGGGAGDWMKRLDRLFLAELVSNKRRGYDGEKVLDLLRAIRNKKHHYQDMKQPVREAVGDLPDGYLSYFSRRFPGLLLHTCEVVRDAGFWQEPVFRGYYSVQH</sequence>
<evidence type="ECO:0000259" key="21">
    <source>
        <dbReference type="PROSITE" id="PS51392"/>
    </source>
</evidence>
<proteinExistence type="predicted"/>
<evidence type="ECO:0000256" key="19">
    <source>
        <dbReference type="SAM" id="MobiDB-lite"/>
    </source>
</evidence>
<dbReference type="GO" id="GO:0046872">
    <property type="term" value="F:metal ion binding"/>
    <property type="evidence" value="ECO:0007669"/>
    <property type="project" value="UniProtKB-KW"/>
</dbReference>
<evidence type="ECO:0000256" key="8">
    <source>
        <dbReference type="ARBA" id="ARBA00022729"/>
    </source>
</evidence>
<dbReference type="FunFam" id="3.30.200.20:FF:000077">
    <property type="entry name" value="Putative Serine/threonine-protein kinase/endoribonuclease IRE1"/>
    <property type="match status" value="1"/>
</dbReference>
<dbReference type="OrthoDB" id="63989at2759"/>
<feature type="domain" description="KEN" evidence="21">
    <location>
        <begin position="1063"/>
        <end position="1209"/>
    </location>
</feature>
<feature type="compositionally biased region" description="Basic residues" evidence="19">
    <location>
        <begin position="680"/>
        <end position="698"/>
    </location>
</feature>
<protein>
    <recommendedName>
        <fullName evidence="3">non-specific serine/threonine protein kinase</fullName>
        <ecNumber evidence="3">2.7.11.1</ecNumber>
    </recommendedName>
</protein>
<keyword evidence="13" id="KW-0460">Magnesium</keyword>
<dbReference type="STRING" id="42251.A0A2T6ZYW7"/>
<evidence type="ECO:0000256" key="15">
    <source>
        <dbReference type="ARBA" id="ARBA00023136"/>
    </source>
</evidence>
<organism evidence="22 23">
    <name type="scientific">Tuber borchii</name>
    <name type="common">White truffle</name>
    <dbReference type="NCBI Taxonomy" id="42251"/>
    <lineage>
        <taxon>Eukaryota</taxon>
        <taxon>Fungi</taxon>
        <taxon>Dikarya</taxon>
        <taxon>Ascomycota</taxon>
        <taxon>Pezizomycotina</taxon>
        <taxon>Pezizomycetes</taxon>
        <taxon>Pezizales</taxon>
        <taxon>Tuberaceae</taxon>
        <taxon>Tuber</taxon>
    </lineage>
</organism>
<gene>
    <name evidence="22" type="ORF">B9Z19DRAFT_1100132</name>
</gene>
<dbReference type="SMART" id="SM00564">
    <property type="entry name" value="PQQ"/>
    <property type="match status" value="3"/>
</dbReference>
<comment type="catalytic activity">
    <reaction evidence="18">
        <text>L-seryl-[protein] + ATP = O-phospho-L-seryl-[protein] + ADP + H(+)</text>
        <dbReference type="Rhea" id="RHEA:17989"/>
        <dbReference type="Rhea" id="RHEA-COMP:9863"/>
        <dbReference type="Rhea" id="RHEA-COMP:11604"/>
        <dbReference type="ChEBI" id="CHEBI:15378"/>
        <dbReference type="ChEBI" id="CHEBI:29999"/>
        <dbReference type="ChEBI" id="CHEBI:30616"/>
        <dbReference type="ChEBI" id="CHEBI:83421"/>
        <dbReference type="ChEBI" id="CHEBI:456216"/>
        <dbReference type="EC" id="2.7.11.1"/>
    </reaction>
    <physiologicalReaction direction="left-to-right" evidence="18">
        <dbReference type="Rhea" id="RHEA:17990"/>
    </physiologicalReaction>
</comment>
<dbReference type="InterPro" id="IPR045133">
    <property type="entry name" value="IRE1/2-like"/>
</dbReference>
<dbReference type="GO" id="GO:0004674">
    <property type="term" value="F:protein serine/threonine kinase activity"/>
    <property type="evidence" value="ECO:0007669"/>
    <property type="project" value="UniProtKB-KW"/>
</dbReference>
<evidence type="ECO:0000256" key="3">
    <source>
        <dbReference type="ARBA" id="ARBA00012513"/>
    </source>
</evidence>
<dbReference type="FunFam" id="1.10.510.10:FF:000572">
    <property type="entry name" value="Serine/threonine-protein kinase/endoribonuclease IRE1"/>
    <property type="match status" value="1"/>
</dbReference>
<dbReference type="GO" id="GO:0016787">
    <property type="term" value="F:hydrolase activity"/>
    <property type="evidence" value="ECO:0007669"/>
    <property type="project" value="UniProtKB-KW"/>
</dbReference>
<feature type="compositionally biased region" description="Low complexity" evidence="19">
    <location>
        <begin position="956"/>
        <end position="969"/>
    </location>
</feature>
<dbReference type="Proteomes" id="UP000244722">
    <property type="component" value="Unassembled WGS sequence"/>
</dbReference>
<keyword evidence="4" id="KW-0723">Serine/threonine-protein kinase</keyword>
<feature type="region of interest" description="Disordered" evidence="19">
    <location>
        <begin position="44"/>
        <end position="74"/>
    </location>
</feature>
<keyword evidence="14" id="KW-1133">Transmembrane helix</keyword>
<dbReference type="GO" id="GO:1990604">
    <property type="term" value="C:IRE1-TRAF2-ASK1 complex"/>
    <property type="evidence" value="ECO:0007669"/>
    <property type="project" value="TreeGrafter"/>
</dbReference>
<keyword evidence="12" id="KW-0067">ATP-binding</keyword>
<evidence type="ECO:0000256" key="1">
    <source>
        <dbReference type="ARBA" id="ARBA00001946"/>
    </source>
</evidence>
<evidence type="ECO:0000256" key="13">
    <source>
        <dbReference type="ARBA" id="ARBA00022842"/>
    </source>
</evidence>
<dbReference type="InterPro" id="IPR000719">
    <property type="entry name" value="Prot_kinase_dom"/>
</dbReference>
<dbReference type="SUPFAM" id="SSF56112">
    <property type="entry name" value="Protein kinase-like (PK-like)"/>
    <property type="match status" value="1"/>
</dbReference>
<dbReference type="Gene3D" id="1.20.1440.180">
    <property type="entry name" value="KEN domain"/>
    <property type="match status" value="1"/>
</dbReference>
<evidence type="ECO:0000259" key="20">
    <source>
        <dbReference type="PROSITE" id="PS50011"/>
    </source>
</evidence>
<dbReference type="GO" id="GO:0004521">
    <property type="term" value="F:RNA endonuclease activity"/>
    <property type="evidence" value="ECO:0007669"/>
    <property type="project" value="InterPro"/>
</dbReference>
<accession>A0A2T6ZYW7</accession>
<dbReference type="Gene3D" id="2.130.10.10">
    <property type="entry name" value="YVTN repeat-like/Quinoprotein amine dehydrogenase"/>
    <property type="match status" value="1"/>
</dbReference>
<evidence type="ECO:0000256" key="7">
    <source>
        <dbReference type="ARBA" id="ARBA00022723"/>
    </source>
</evidence>
<dbReference type="GO" id="GO:0006397">
    <property type="term" value="P:mRNA processing"/>
    <property type="evidence" value="ECO:0007669"/>
    <property type="project" value="InterPro"/>
</dbReference>
<evidence type="ECO:0000256" key="10">
    <source>
        <dbReference type="ARBA" id="ARBA00022777"/>
    </source>
</evidence>
<dbReference type="Pfam" id="PF00069">
    <property type="entry name" value="Pkinase"/>
    <property type="match status" value="2"/>
</dbReference>
<dbReference type="Gene3D" id="1.10.510.10">
    <property type="entry name" value="Transferase(Phosphotransferase) domain 1"/>
    <property type="match status" value="1"/>
</dbReference>
<dbReference type="InterPro" id="IPR011047">
    <property type="entry name" value="Quinoprotein_ADH-like_sf"/>
</dbReference>
<dbReference type="InterPro" id="IPR038357">
    <property type="entry name" value="KEN_sf"/>
</dbReference>
<dbReference type="InterPro" id="IPR018391">
    <property type="entry name" value="PQQ_b-propeller_rpt"/>
</dbReference>
<dbReference type="CDD" id="cd13982">
    <property type="entry name" value="STKc_IRE1"/>
    <property type="match status" value="1"/>
</dbReference>
<dbReference type="SMART" id="SM00580">
    <property type="entry name" value="PUG"/>
    <property type="match status" value="1"/>
</dbReference>
<evidence type="ECO:0000313" key="22">
    <source>
        <dbReference type="EMBL" id="PUU80625.1"/>
    </source>
</evidence>
<keyword evidence="7" id="KW-0479">Metal-binding</keyword>
<dbReference type="EMBL" id="NESQ01000060">
    <property type="protein sequence ID" value="PUU80625.1"/>
    <property type="molecule type" value="Genomic_DNA"/>
</dbReference>
<evidence type="ECO:0000256" key="14">
    <source>
        <dbReference type="ARBA" id="ARBA00022989"/>
    </source>
</evidence>
<comment type="subcellular location">
    <subcellularLocation>
        <location evidence="2">Membrane</location>
        <topology evidence="2">Single-pass type I membrane protein</topology>
    </subcellularLocation>
</comment>
<dbReference type="PANTHER" id="PTHR13954:SF6">
    <property type="entry name" value="NON-SPECIFIC SERINE_THREONINE PROTEIN KINASE"/>
    <property type="match status" value="1"/>
</dbReference>
<comment type="caution">
    <text evidence="22">The sequence shown here is derived from an EMBL/GenBank/DDBJ whole genome shotgun (WGS) entry which is preliminary data.</text>
</comment>
<dbReference type="SUPFAM" id="SSF50998">
    <property type="entry name" value="Quinoprotein alcohol dehydrogenase-like"/>
    <property type="match status" value="1"/>
</dbReference>
<keyword evidence="15" id="KW-0472">Membrane</keyword>
<keyword evidence="6" id="KW-0812">Transmembrane</keyword>
<evidence type="ECO:0000256" key="12">
    <source>
        <dbReference type="ARBA" id="ARBA00022840"/>
    </source>
</evidence>
<dbReference type="GO" id="GO:0005524">
    <property type="term" value="F:ATP binding"/>
    <property type="evidence" value="ECO:0007669"/>
    <property type="project" value="UniProtKB-KW"/>
</dbReference>
<feature type="domain" description="Protein kinase" evidence="20">
    <location>
        <begin position="753"/>
        <end position="1060"/>
    </location>
</feature>
<dbReference type="InterPro" id="IPR008271">
    <property type="entry name" value="Ser/Thr_kinase_AS"/>
</dbReference>
<evidence type="ECO:0000256" key="17">
    <source>
        <dbReference type="ARBA" id="ARBA00048659"/>
    </source>
</evidence>
<dbReference type="PROSITE" id="PS50011">
    <property type="entry name" value="PROTEIN_KINASE_DOM"/>
    <property type="match status" value="1"/>
</dbReference>
<evidence type="ECO:0000256" key="11">
    <source>
        <dbReference type="ARBA" id="ARBA00022801"/>
    </source>
</evidence>
<evidence type="ECO:0000256" key="6">
    <source>
        <dbReference type="ARBA" id="ARBA00022692"/>
    </source>
</evidence>
<evidence type="ECO:0000256" key="4">
    <source>
        <dbReference type="ARBA" id="ARBA00022527"/>
    </source>
</evidence>
<keyword evidence="9" id="KW-0547">Nucleotide-binding</keyword>